<dbReference type="GO" id="GO:0019171">
    <property type="term" value="F:(3R)-hydroxyacyl-[acyl-carrier-protein] dehydratase activity"/>
    <property type="evidence" value="ECO:0007669"/>
    <property type="project" value="TreeGrafter"/>
</dbReference>
<evidence type="ECO:0000313" key="2">
    <source>
        <dbReference type="Proteomes" id="UP000184066"/>
    </source>
</evidence>
<accession>A0A1M7THJ1</accession>
<keyword evidence="2" id="KW-1185">Reference proteome</keyword>
<dbReference type="PANTHER" id="PTHR28152">
    <property type="entry name" value="HYDROXYACYL-THIOESTER DEHYDRATASE TYPE 2, MITOCHONDRIAL"/>
    <property type="match status" value="1"/>
</dbReference>
<dbReference type="AlphaFoldDB" id="A0A1M7THJ1"/>
<dbReference type="InterPro" id="IPR052741">
    <property type="entry name" value="Mitochondrial_HTD2"/>
</dbReference>
<gene>
    <name evidence="1" type="ORF">SAMN05216200_106170</name>
</gene>
<dbReference type="Gene3D" id="3.10.129.10">
    <property type="entry name" value="Hotdog Thioesterase"/>
    <property type="match status" value="2"/>
</dbReference>
<evidence type="ECO:0000313" key="1">
    <source>
        <dbReference type="EMBL" id="SHN70197.1"/>
    </source>
</evidence>
<dbReference type="PANTHER" id="PTHR28152:SF1">
    <property type="entry name" value="HYDROXYACYL-THIOESTER DEHYDRATASE TYPE 2, MITOCHONDRIAL"/>
    <property type="match status" value="1"/>
</dbReference>
<name>A0A1M7THJ1_9RHOB</name>
<reference evidence="1 2" key="1">
    <citation type="submission" date="2016-12" db="EMBL/GenBank/DDBJ databases">
        <authorList>
            <person name="Song W.-J."/>
            <person name="Kurnit D.M."/>
        </authorList>
    </citation>
    <scope>NUCLEOTIDE SEQUENCE [LARGE SCALE GENOMIC DNA]</scope>
    <source>
        <strain evidence="1 2">CGMCC 1.10808</strain>
    </source>
</reference>
<dbReference type="STRING" id="1189325.SAMN04488119_10633"/>
<dbReference type="Proteomes" id="UP000184066">
    <property type="component" value="Unassembled WGS sequence"/>
</dbReference>
<dbReference type="RefSeq" id="WP_072747586.1">
    <property type="nucleotide sequence ID" value="NZ_FOHL01000006.1"/>
</dbReference>
<protein>
    <submittedName>
        <fullName evidence="1">3-methylfumaryl-CoA hydratase</fullName>
    </submittedName>
</protein>
<proteinExistence type="predicted"/>
<dbReference type="EMBL" id="FRDL01000006">
    <property type="protein sequence ID" value="SHN70197.1"/>
    <property type="molecule type" value="Genomic_DNA"/>
</dbReference>
<sequence length="288" mass="31300">MTPKRIPDSAGNARVIEDPLDPWHAAALHAALDLDGPPPQAGDPLPPLWHFVYFREAARASALGHDGHPRTGDFIPDVGLPRRMWAGGRLRFLAPLILGAPARRVSAVQNVALKQGRGGPLAFVTIRHEIFAGQALAIREEQDLVYRPLPAPGDPAPAPAPRRADAPAWRREATADSTLLFRYSALTYNGHKIHYDLRHATEVEGYPDLVVHGPLIAQLLADLARAHAPRPLARFEFRAVSPVFRGRPFALCGAPERAGGAEQAIDLWALNEDGRLAMTARATPEPGR</sequence>
<dbReference type="OrthoDB" id="7183822at2"/>
<dbReference type="InterPro" id="IPR029069">
    <property type="entry name" value="HotDog_dom_sf"/>
</dbReference>
<organism evidence="1 2">
    <name type="scientific">Oceanicella actignis</name>
    <dbReference type="NCBI Taxonomy" id="1189325"/>
    <lineage>
        <taxon>Bacteria</taxon>
        <taxon>Pseudomonadati</taxon>
        <taxon>Pseudomonadota</taxon>
        <taxon>Alphaproteobacteria</taxon>
        <taxon>Rhodobacterales</taxon>
        <taxon>Paracoccaceae</taxon>
        <taxon>Oceanicella</taxon>
    </lineage>
</organism>
<dbReference type="SUPFAM" id="SSF54637">
    <property type="entry name" value="Thioesterase/thiol ester dehydrase-isomerase"/>
    <property type="match status" value="1"/>
</dbReference>